<gene>
    <name evidence="1" type="ORF">CLIB1444_23S00760</name>
</gene>
<sequence>MSGRPVNIEPRQANQLVQALKHEIELAKAAGAGTEESQQHYAKADSIKKILLSYQAQQKAKQQQESNMNMGMGQSPSPNVGTPMMAGSPAPRSFTPMRQGSPVGTTQSQPMAPTNSGGSAGSGTPSLPASAITVENFNQVKTKLQDFERKIQQLLAQKKGYLNPEQSTALDTQITELRGKYSRYQKFAYYMKGELLKQQGQQSQPTTNNMTSSQSMSNVPVAGNSSAVTNTNTAPVPTTGGPTMSGATVNAGPVSTATSASTPAPGAAGLAATNASLETKPKSPSPDRVNLSGITKTSVPSLPISSSINVKPPNPITLKPNGGVRPTLTGGYSTSMGQVLNQPSVKLPNYEIANNASMPEGNRVLSKRKLSELINTIGADEGDGKTVVDGDVEELLLDLADEFITSVTGFACRLAKHRKVDSIDVKDIQLHLEKNWNIRIPGYSVDEIKNVKRLVPSNSYSQKVQGVEIAKSVNDING</sequence>
<protein>
    <submittedName>
        <fullName evidence="1">Transcription initiation factor TFIID subunit 12</fullName>
    </submittedName>
</protein>
<keyword evidence="2" id="KW-1185">Reference proteome</keyword>
<evidence type="ECO:0000313" key="1">
    <source>
        <dbReference type="EMBL" id="CAH6723935.1"/>
    </source>
</evidence>
<reference evidence="1" key="1">
    <citation type="submission" date="2022-06" db="EMBL/GenBank/DDBJ databases">
        <authorList>
            <person name="Legras J.-L."/>
            <person name="Devillers H."/>
            <person name="Grondin C."/>
        </authorList>
    </citation>
    <scope>NUCLEOTIDE SEQUENCE</scope>
    <source>
        <strain evidence="1">CLIB 1444</strain>
    </source>
</reference>
<dbReference type="EMBL" id="CALSDN010000023">
    <property type="protein sequence ID" value="CAH6723935.1"/>
    <property type="molecule type" value="Genomic_DNA"/>
</dbReference>
<evidence type="ECO:0000313" key="2">
    <source>
        <dbReference type="Proteomes" id="UP001152531"/>
    </source>
</evidence>
<name>A0ACA9YFS3_9ASCO</name>
<comment type="caution">
    <text evidence="1">The sequence shown here is derived from an EMBL/GenBank/DDBJ whole genome shotgun (WGS) entry which is preliminary data.</text>
</comment>
<dbReference type="Proteomes" id="UP001152531">
    <property type="component" value="Unassembled WGS sequence"/>
</dbReference>
<accession>A0ACA9YFS3</accession>
<organism evidence="1 2">
    <name type="scientific">[Candida] jaroonii</name>
    <dbReference type="NCBI Taxonomy" id="467808"/>
    <lineage>
        <taxon>Eukaryota</taxon>
        <taxon>Fungi</taxon>
        <taxon>Dikarya</taxon>
        <taxon>Ascomycota</taxon>
        <taxon>Saccharomycotina</taxon>
        <taxon>Pichiomycetes</taxon>
        <taxon>Debaryomycetaceae</taxon>
        <taxon>Yamadazyma</taxon>
    </lineage>
</organism>
<proteinExistence type="predicted"/>